<dbReference type="Pfam" id="PF03706">
    <property type="entry name" value="LPG_synthase_TM"/>
    <property type="match status" value="1"/>
</dbReference>
<dbReference type="eggNOG" id="COG0392">
    <property type="taxonomic scope" value="Bacteria"/>
</dbReference>
<keyword evidence="3 6" id="KW-0812">Transmembrane</keyword>
<evidence type="ECO:0000256" key="6">
    <source>
        <dbReference type="SAM" id="Phobius"/>
    </source>
</evidence>
<dbReference type="HOGENOM" id="CLU_794317_0_0_7"/>
<evidence type="ECO:0000256" key="4">
    <source>
        <dbReference type="ARBA" id="ARBA00022989"/>
    </source>
</evidence>
<proteinExistence type="predicted"/>
<evidence type="ECO:0000256" key="2">
    <source>
        <dbReference type="ARBA" id="ARBA00022475"/>
    </source>
</evidence>
<dbReference type="EMBL" id="AM746676">
    <property type="protein sequence ID" value="CAN92409.1"/>
    <property type="molecule type" value="Genomic_DNA"/>
</dbReference>
<name>A9G0L1_SORC5</name>
<feature type="transmembrane region" description="Helical" evidence="6">
    <location>
        <begin position="53"/>
        <end position="71"/>
    </location>
</feature>
<feature type="transmembrane region" description="Helical" evidence="6">
    <location>
        <begin position="136"/>
        <end position="155"/>
    </location>
</feature>
<protein>
    <submittedName>
        <fullName evidence="7">Membrane protein</fullName>
    </submittedName>
</protein>
<dbReference type="InterPro" id="IPR022791">
    <property type="entry name" value="L-PG_synthase/AglD"/>
</dbReference>
<evidence type="ECO:0000313" key="7">
    <source>
        <dbReference type="EMBL" id="CAN92409.1"/>
    </source>
</evidence>
<dbReference type="GO" id="GO:0005886">
    <property type="term" value="C:plasma membrane"/>
    <property type="evidence" value="ECO:0007669"/>
    <property type="project" value="UniProtKB-SubCell"/>
</dbReference>
<dbReference type="PANTHER" id="PTHR39087:SF2">
    <property type="entry name" value="UPF0104 MEMBRANE PROTEIN MJ1595"/>
    <property type="match status" value="1"/>
</dbReference>
<feature type="transmembrane region" description="Helical" evidence="6">
    <location>
        <begin position="20"/>
        <end position="38"/>
    </location>
</feature>
<dbReference type="Proteomes" id="UP000002139">
    <property type="component" value="Chromosome"/>
</dbReference>
<accession>A9G0L1</accession>
<keyword evidence="8" id="KW-1185">Reference proteome</keyword>
<organism evidence="7 8">
    <name type="scientific">Sorangium cellulosum (strain So ce56)</name>
    <name type="common">Polyangium cellulosum (strain So ce56)</name>
    <dbReference type="NCBI Taxonomy" id="448385"/>
    <lineage>
        <taxon>Bacteria</taxon>
        <taxon>Pseudomonadati</taxon>
        <taxon>Myxococcota</taxon>
        <taxon>Polyangia</taxon>
        <taxon>Polyangiales</taxon>
        <taxon>Polyangiaceae</taxon>
        <taxon>Sorangium</taxon>
    </lineage>
</organism>
<keyword evidence="2" id="KW-1003">Cell membrane</keyword>
<sequence>MSADAATAAPAPARSRRLRLLVGALGYAAIAALAWRNLDRDGVIEGLSRLRPAHLLLIVAVSLAHIAARALRYHALLVRERPQDYRWIDGARIFLAGLSVAAVTPARAGDLIKAELVRRHGVARSAGVGLVLVERALDLLAVAASIAVTGALLSGRAAADAWRGASLALLAGLAAGVAVISMRRVRTPLLAALSRLAGRVMGSGQKGRALALLEGLFAAWDRSFGSPARLAAYALLSAVAWAIEFSKLYLVLVLLGFEAELAVVFFVYPISIIAGILTLLPVSEGVMGLTGVALLTSLTAIDADAATVAVVVDRAASVLPPLCLWGAWSLFGAPGAQRGAGEPAPVERG</sequence>
<dbReference type="RefSeq" id="WP_012234883.1">
    <property type="nucleotide sequence ID" value="NC_010162.1"/>
</dbReference>
<dbReference type="STRING" id="448385.sce2250"/>
<evidence type="ECO:0000256" key="3">
    <source>
        <dbReference type="ARBA" id="ARBA00022692"/>
    </source>
</evidence>
<gene>
    <name evidence="7" type="ordered locus">sce2250</name>
</gene>
<dbReference type="PANTHER" id="PTHR39087">
    <property type="entry name" value="UPF0104 MEMBRANE PROTEIN MJ1595"/>
    <property type="match status" value="1"/>
</dbReference>
<feature type="transmembrane region" description="Helical" evidence="6">
    <location>
        <begin position="230"/>
        <end position="255"/>
    </location>
</feature>
<dbReference type="OrthoDB" id="147767at2"/>
<reference evidence="7 8" key="1">
    <citation type="journal article" date="2007" name="Nat. Biotechnol.">
        <title>Complete genome sequence of the myxobacterium Sorangium cellulosum.</title>
        <authorList>
            <person name="Schneiker S."/>
            <person name="Perlova O."/>
            <person name="Kaiser O."/>
            <person name="Gerth K."/>
            <person name="Alici A."/>
            <person name="Altmeyer M.O."/>
            <person name="Bartels D."/>
            <person name="Bekel T."/>
            <person name="Beyer S."/>
            <person name="Bode E."/>
            <person name="Bode H.B."/>
            <person name="Bolten C.J."/>
            <person name="Choudhuri J.V."/>
            <person name="Doss S."/>
            <person name="Elnakady Y.A."/>
            <person name="Frank B."/>
            <person name="Gaigalat L."/>
            <person name="Goesmann A."/>
            <person name="Groeger C."/>
            <person name="Gross F."/>
            <person name="Jelsbak L."/>
            <person name="Jelsbak L."/>
            <person name="Kalinowski J."/>
            <person name="Kegler C."/>
            <person name="Knauber T."/>
            <person name="Konietzny S."/>
            <person name="Kopp M."/>
            <person name="Krause L."/>
            <person name="Krug D."/>
            <person name="Linke B."/>
            <person name="Mahmud T."/>
            <person name="Martinez-Arias R."/>
            <person name="McHardy A.C."/>
            <person name="Merai M."/>
            <person name="Meyer F."/>
            <person name="Mormann S."/>
            <person name="Munoz-Dorado J."/>
            <person name="Perez J."/>
            <person name="Pradella S."/>
            <person name="Rachid S."/>
            <person name="Raddatz G."/>
            <person name="Rosenau F."/>
            <person name="Rueckert C."/>
            <person name="Sasse F."/>
            <person name="Scharfe M."/>
            <person name="Schuster S.C."/>
            <person name="Suen G."/>
            <person name="Treuner-Lange A."/>
            <person name="Velicer G.J."/>
            <person name="Vorholter F.-J."/>
            <person name="Weissman K.J."/>
            <person name="Welch R.D."/>
            <person name="Wenzel S.C."/>
            <person name="Whitworth D.E."/>
            <person name="Wilhelm S."/>
            <person name="Wittmann C."/>
            <person name="Bloecker H."/>
            <person name="Puehler A."/>
            <person name="Mueller R."/>
        </authorList>
    </citation>
    <scope>NUCLEOTIDE SEQUENCE [LARGE SCALE GENOMIC DNA]</scope>
    <source>
        <strain evidence="8">So ce56</strain>
    </source>
</reference>
<keyword evidence="5 6" id="KW-0472">Membrane</keyword>
<evidence type="ECO:0000313" key="8">
    <source>
        <dbReference type="Proteomes" id="UP000002139"/>
    </source>
</evidence>
<comment type="subcellular location">
    <subcellularLocation>
        <location evidence="1">Cell membrane</location>
        <topology evidence="1">Multi-pass membrane protein</topology>
    </subcellularLocation>
</comment>
<keyword evidence="4 6" id="KW-1133">Transmembrane helix</keyword>
<evidence type="ECO:0000256" key="5">
    <source>
        <dbReference type="ARBA" id="ARBA00023136"/>
    </source>
</evidence>
<dbReference type="AlphaFoldDB" id="A9G0L1"/>
<feature type="transmembrane region" description="Helical" evidence="6">
    <location>
        <begin position="261"/>
        <end position="280"/>
    </location>
</feature>
<feature type="transmembrane region" description="Helical" evidence="6">
    <location>
        <begin position="161"/>
        <end position="180"/>
    </location>
</feature>
<evidence type="ECO:0000256" key="1">
    <source>
        <dbReference type="ARBA" id="ARBA00004651"/>
    </source>
</evidence>
<dbReference type="KEGG" id="scl:sce2250"/>